<proteinExistence type="predicted"/>
<evidence type="ECO:0000313" key="1">
    <source>
        <dbReference type="EMBL" id="GEU44132.1"/>
    </source>
</evidence>
<organism evidence="1">
    <name type="scientific">Tanacetum cinerariifolium</name>
    <name type="common">Dalmatian daisy</name>
    <name type="synonym">Chrysanthemum cinerariifolium</name>
    <dbReference type="NCBI Taxonomy" id="118510"/>
    <lineage>
        <taxon>Eukaryota</taxon>
        <taxon>Viridiplantae</taxon>
        <taxon>Streptophyta</taxon>
        <taxon>Embryophyta</taxon>
        <taxon>Tracheophyta</taxon>
        <taxon>Spermatophyta</taxon>
        <taxon>Magnoliopsida</taxon>
        <taxon>eudicotyledons</taxon>
        <taxon>Gunneridae</taxon>
        <taxon>Pentapetalae</taxon>
        <taxon>asterids</taxon>
        <taxon>campanulids</taxon>
        <taxon>Asterales</taxon>
        <taxon>Asteraceae</taxon>
        <taxon>Asteroideae</taxon>
        <taxon>Anthemideae</taxon>
        <taxon>Anthemidinae</taxon>
        <taxon>Tanacetum</taxon>
    </lineage>
</organism>
<reference evidence="1" key="1">
    <citation type="journal article" date="2019" name="Sci. Rep.">
        <title>Draft genome of Tanacetum cinerariifolium, the natural source of mosquito coil.</title>
        <authorList>
            <person name="Yamashiro T."/>
            <person name="Shiraishi A."/>
            <person name="Satake H."/>
            <person name="Nakayama K."/>
        </authorList>
    </citation>
    <scope>NUCLEOTIDE SEQUENCE</scope>
</reference>
<dbReference type="AlphaFoldDB" id="A0A6L2K5S6"/>
<name>A0A6L2K5S6_TANCI</name>
<sequence>MLGYENYNAVPPPYTGNFMPPTPDLSFTGLDEFVNKPVVENCKGKSSEEEPNEKRIDVIDANEEITLINVQDDVEMFDVNALYGEEVFVARKNKNVIEEADDVAQVSTAHTVTTEEITLAQALEALKTSKPKIKRIIIQEPGESTTIIPKQQSQDKGKAIMIEEPVKTKKKDQIKLDEEATKRLQVEFHEEERLIDADHQLAERLQAQEQEELSDAKKANYFNNS</sequence>
<protein>
    <submittedName>
        <fullName evidence="1">Uncharacterized protein</fullName>
    </submittedName>
</protein>
<accession>A0A6L2K5S6</accession>
<gene>
    <name evidence="1" type="ORF">Tci_016110</name>
</gene>
<comment type="caution">
    <text evidence="1">The sequence shown here is derived from an EMBL/GenBank/DDBJ whole genome shotgun (WGS) entry which is preliminary data.</text>
</comment>
<dbReference type="EMBL" id="BKCJ010001803">
    <property type="protein sequence ID" value="GEU44132.1"/>
    <property type="molecule type" value="Genomic_DNA"/>
</dbReference>